<name>A0ABU3VUK4_9GAMM</name>
<feature type="transmembrane region" description="Helical" evidence="3">
    <location>
        <begin position="65"/>
        <end position="82"/>
    </location>
</feature>
<feature type="domain" description="GGDEF" evidence="4">
    <location>
        <begin position="159"/>
        <end position="292"/>
    </location>
</feature>
<keyword evidence="3" id="KW-0812">Transmembrane</keyword>
<evidence type="ECO:0000256" key="1">
    <source>
        <dbReference type="ARBA" id="ARBA00012528"/>
    </source>
</evidence>
<keyword evidence="5" id="KW-0808">Transferase</keyword>
<dbReference type="PANTHER" id="PTHR45138:SF9">
    <property type="entry name" value="DIGUANYLATE CYCLASE DGCM-RELATED"/>
    <property type="match status" value="1"/>
</dbReference>
<gene>
    <name evidence="5" type="ORF">RYS15_04640</name>
</gene>
<dbReference type="Proteomes" id="UP001269819">
    <property type="component" value="Unassembled WGS sequence"/>
</dbReference>
<keyword evidence="5" id="KW-0548">Nucleotidyltransferase</keyword>
<organism evidence="5 6">
    <name type="scientific">Marinobacter xestospongiae</name>
    <dbReference type="NCBI Taxonomy" id="994319"/>
    <lineage>
        <taxon>Bacteria</taxon>
        <taxon>Pseudomonadati</taxon>
        <taxon>Pseudomonadota</taxon>
        <taxon>Gammaproteobacteria</taxon>
        <taxon>Pseudomonadales</taxon>
        <taxon>Marinobacteraceae</taxon>
        <taxon>Marinobacter</taxon>
    </lineage>
</organism>
<feature type="transmembrane region" description="Helical" evidence="3">
    <location>
        <begin position="7"/>
        <end position="24"/>
    </location>
</feature>
<sequence length="295" mass="33242">MHLKRWTFALFVVAVVMVIALSLHGEPLRRWGEISLQDFFSEAAMAVLAASWVVFLHTFPVSDRVFWWLFPGFALMVVAALEDMLDEWLVTESLSLQLLENLGFPGGMLMISVGLFLWGREQRQSRRHFQVLSQTDSLTGLGNRSAFDHQLRFLAAQHGERALLVLDVDDFKPINDTYGHATGDEVIRQLALVIRDNIRERDSAFRYGGEEFTILLRNLPVEALTQVAERIRRNFAALRFEGNGLGAFSRTISIGMVHVSGPVSADQWFDEADRYLYEAKAAGKNRTIDGVLGVG</sequence>
<keyword evidence="3" id="KW-1133">Transmembrane helix</keyword>
<dbReference type="RefSeq" id="WP_316972811.1">
    <property type="nucleotide sequence ID" value="NZ_JAWIIJ010000002.1"/>
</dbReference>
<protein>
    <recommendedName>
        <fullName evidence="1">diguanylate cyclase</fullName>
        <ecNumber evidence="1">2.7.7.65</ecNumber>
    </recommendedName>
</protein>
<feature type="transmembrane region" description="Helical" evidence="3">
    <location>
        <begin position="39"/>
        <end position="58"/>
    </location>
</feature>
<dbReference type="PROSITE" id="PS50887">
    <property type="entry name" value="GGDEF"/>
    <property type="match status" value="1"/>
</dbReference>
<proteinExistence type="predicted"/>
<dbReference type="NCBIfam" id="TIGR00254">
    <property type="entry name" value="GGDEF"/>
    <property type="match status" value="1"/>
</dbReference>
<evidence type="ECO:0000256" key="3">
    <source>
        <dbReference type="SAM" id="Phobius"/>
    </source>
</evidence>
<dbReference type="GO" id="GO:0052621">
    <property type="term" value="F:diguanylate cyclase activity"/>
    <property type="evidence" value="ECO:0007669"/>
    <property type="project" value="UniProtKB-EC"/>
</dbReference>
<dbReference type="InterPro" id="IPR029787">
    <property type="entry name" value="Nucleotide_cyclase"/>
</dbReference>
<comment type="caution">
    <text evidence="5">The sequence shown here is derived from an EMBL/GenBank/DDBJ whole genome shotgun (WGS) entry which is preliminary data.</text>
</comment>
<dbReference type="SUPFAM" id="SSF55073">
    <property type="entry name" value="Nucleotide cyclase"/>
    <property type="match status" value="1"/>
</dbReference>
<dbReference type="EMBL" id="JAWIIJ010000002">
    <property type="protein sequence ID" value="MDV2077955.1"/>
    <property type="molecule type" value="Genomic_DNA"/>
</dbReference>
<dbReference type="Gene3D" id="3.30.70.270">
    <property type="match status" value="1"/>
</dbReference>
<accession>A0ABU3VUK4</accession>
<dbReference type="SMART" id="SM00267">
    <property type="entry name" value="GGDEF"/>
    <property type="match status" value="1"/>
</dbReference>
<keyword evidence="3" id="KW-0472">Membrane</keyword>
<dbReference type="EC" id="2.7.7.65" evidence="1"/>
<evidence type="ECO:0000259" key="4">
    <source>
        <dbReference type="PROSITE" id="PS50887"/>
    </source>
</evidence>
<feature type="transmembrane region" description="Helical" evidence="3">
    <location>
        <begin position="102"/>
        <end position="119"/>
    </location>
</feature>
<reference evidence="5 6" key="1">
    <citation type="submission" date="2023-10" db="EMBL/GenBank/DDBJ databases">
        <title>Characteristics and mechanism of a salt-tolerant marine origin heterotrophic nitrifying- aerobic denitrifying bacteria Marinobacter xestospongiae HN1.</title>
        <authorList>
            <person name="Qi R."/>
        </authorList>
    </citation>
    <scope>NUCLEOTIDE SEQUENCE [LARGE SCALE GENOMIC DNA]</scope>
    <source>
        <strain evidence="5 6">HN1</strain>
    </source>
</reference>
<dbReference type="Pfam" id="PF00990">
    <property type="entry name" value="GGDEF"/>
    <property type="match status" value="1"/>
</dbReference>
<keyword evidence="6" id="KW-1185">Reference proteome</keyword>
<evidence type="ECO:0000313" key="6">
    <source>
        <dbReference type="Proteomes" id="UP001269819"/>
    </source>
</evidence>
<dbReference type="CDD" id="cd01949">
    <property type="entry name" value="GGDEF"/>
    <property type="match status" value="1"/>
</dbReference>
<comment type="catalytic activity">
    <reaction evidence="2">
        <text>2 GTP = 3',3'-c-di-GMP + 2 diphosphate</text>
        <dbReference type="Rhea" id="RHEA:24898"/>
        <dbReference type="ChEBI" id="CHEBI:33019"/>
        <dbReference type="ChEBI" id="CHEBI:37565"/>
        <dbReference type="ChEBI" id="CHEBI:58805"/>
        <dbReference type="EC" id="2.7.7.65"/>
    </reaction>
</comment>
<dbReference type="InterPro" id="IPR050469">
    <property type="entry name" value="Diguanylate_Cyclase"/>
</dbReference>
<evidence type="ECO:0000313" key="5">
    <source>
        <dbReference type="EMBL" id="MDV2077955.1"/>
    </source>
</evidence>
<dbReference type="InterPro" id="IPR043128">
    <property type="entry name" value="Rev_trsase/Diguanyl_cyclase"/>
</dbReference>
<dbReference type="PANTHER" id="PTHR45138">
    <property type="entry name" value="REGULATORY COMPONENTS OF SENSORY TRANSDUCTION SYSTEM"/>
    <property type="match status" value="1"/>
</dbReference>
<dbReference type="InterPro" id="IPR000160">
    <property type="entry name" value="GGDEF_dom"/>
</dbReference>
<evidence type="ECO:0000256" key="2">
    <source>
        <dbReference type="ARBA" id="ARBA00034247"/>
    </source>
</evidence>